<evidence type="ECO:0000313" key="2">
    <source>
        <dbReference type="EMBL" id="CAI6254738.1"/>
    </source>
</evidence>
<evidence type="ECO:0000313" key="3">
    <source>
        <dbReference type="Proteomes" id="UP001152607"/>
    </source>
</evidence>
<reference evidence="2" key="1">
    <citation type="submission" date="2023-01" db="EMBL/GenBank/DDBJ databases">
        <authorList>
            <person name="Van Ghelder C."/>
            <person name="Rancurel C."/>
        </authorList>
    </citation>
    <scope>NUCLEOTIDE SEQUENCE</scope>
    <source>
        <strain evidence="2">CNCM I-4278</strain>
    </source>
</reference>
<protein>
    <submittedName>
        <fullName evidence="2">Uncharacterized protein</fullName>
    </submittedName>
</protein>
<dbReference type="EMBL" id="CAOQHR010000001">
    <property type="protein sequence ID" value="CAI6254738.1"/>
    <property type="molecule type" value="Genomic_DNA"/>
</dbReference>
<proteinExistence type="predicted"/>
<keyword evidence="3" id="KW-1185">Reference proteome</keyword>
<organism evidence="2 3">
    <name type="scientific">Periconia digitata</name>
    <dbReference type="NCBI Taxonomy" id="1303443"/>
    <lineage>
        <taxon>Eukaryota</taxon>
        <taxon>Fungi</taxon>
        <taxon>Dikarya</taxon>
        <taxon>Ascomycota</taxon>
        <taxon>Pezizomycotina</taxon>
        <taxon>Dothideomycetes</taxon>
        <taxon>Pleosporomycetidae</taxon>
        <taxon>Pleosporales</taxon>
        <taxon>Massarineae</taxon>
        <taxon>Periconiaceae</taxon>
        <taxon>Periconia</taxon>
    </lineage>
</organism>
<evidence type="ECO:0000256" key="1">
    <source>
        <dbReference type="SAM" id="MobiDB-lite"/>
    </source>
</evidence>
<comment type="caution">
    <text evidence="2">The sequence shown here is derived from an EMBL/GenBank/DDBJ whole genome shotgun (WGS) entry which is preliminary data.</text>
</comment>
<accession>A0A9W4U143</accession>
<gene>
    <name evidence="2" type="ORF">PDIGIT_LOCUS1110</name>
</gene>
<feature type="region of interest" description="Disordered" evidence="1">
    <location>
        <begin position="1"/>
        <end position="35"/>
    </location>
</feature>
<sequence>MKQTPASSPETMVRQTHLSPSQASTAPPLTQPTSTITEIGSRTSYIVRYRTINLRSYSLSAHVQRLISLPFRC</sequence>
<dbReference type="AlphaFoldDB" id="A0A9W4U143"/>
<name>A0A9W4U143_9PLEO</name>
<dbReference type="Proteomes" id="UP001152607">
    <property type="component" value="Unassembled WGS sequence"/>
</dbReference>